<organism evidence="2 3">
    <name type="scientific">Zasmidium cellare ATCC 36951</name>
    <dbReference type="NCBI Taxonomy" id="1080233"/>
    <lineage>
        <taxon>Eukaryota</taxon>
        <taxon>Fungi</taxon>
        <taxon>Dikarya</taxon>
        <taxon>Ascomycota</taxon>
        <taxon>Pezizomycotina</taxon>
        <taxon>Dothideomycetes</taxon>
        <taxon>Dothideomycetidae</taxon>
        <taxon>Mycosphaerellales</taxon>
        <taxon>Mycosphaerellaceae</taxon>
        <taxon>Zasmidium</taxon>
    </lineage>
</organism>
<dbReference type="InterPro" id="IPR003848">
    <property type="entry name" value="DUF218"/>
</dbReference>
<feature type="domain" description="DUF218" evidence="1">
    <location>
        <begin position="39"/>
        <end position="185"/>
    </location>
</feature>
<sequence>MAQDLSEKEGFADAVNTISRFLANEQISDLHTCPPVDCIVICVSALVFQGERLFRALETRPSLAKSLVLVGGIGHSTKLLYEAIGRHDKYKYLRDDIEGLPEARVMETILKRHFDLKKIQFEGCQILIEDKSTNCGSNAIETRKVLEDANVPSPASVLLIQDPTMSLRSPASFQKTYEDHVNPPRFLCCPFFVPTVLSSPSGLQFANDIPHDWLWSTDRFLELILGEIPRLRDDKQGYGPTGKGFIPHVDIPDQVERSWRLLNTHAEENTSGRTF</sequence>
<gene>
    <name evidence="2" type="ORF">M409DRAFT_70812</name>
</gene>
<dbReference type="PANTHER" id="PTHR30336">
    <property type="entry name" value="INNER MEMBRANE PROTEIN, PROBABLE PERMEASE"/>
    <property type="match status" value="1"/>
</dbReference>
<dbReference type="RefSeq" id="XP_033660648.1">
    <property type="nucleotide sequence ID" value="XM_033818904.1"/>
</dbReference>
<dbReference type="GeneID" id="54572176"/>
<dbReference type="Gene3D" id="3.40.50.620">
    <property type="entry name" value="HUPs"/>
    <property type="match status" value="1"/>
</dbReference>
<name>A0A6A6C218_ZASCE</name>
<protein>
    <recommendedName>
        <fullName evidence="1">DUF218 domain-containing protein</fullName>
    </recommendedName>
</protein>
<dbReference type="InterPro" id="IPR051599">
    <property type="entry name" value="Cell_Envelope_Assoc"/>
</dbReference>
<dbReference type="Proteomes" id="UP000799537">
    <property type="component" value="Unassembled WGS sequence"/>
</dbReference>
<evidence type="ECO:0000313" key="2">
    <source>
        <dbReference type="EMBL" id="KAF2159759.1"/>
    </source>
</evidence>
<dbReference type="Gene3D" id="1.10.3620.10">
    <property type="entry name" value="YdcF like domain"/>
    <property type="match status" value="1"/>
</dbReference>
<keyword evidence="3" id="KW-1185">Reference proteome</keyword>
<accession>A0A6A6C218</accession>
<dbReference type="GO" id="GO:0005886">
    <property type="term" value="C:plasma membrane"/>
    <property type="evidence" value="ECO:0007669"/>
    <property type="project" value="TreeGrafter"/>
</dbReference>
<dbReference type="InterPro" id="IPR014729">
    <property type="entry name" value="Rossmann-like_a/b/a_fold"/>
</dbReference>
<dbReference type="OrthoDB" id="17725at2759"/>
<evidence type="ECO:0000313" key="3">
    <source>
        <dbReference type="Proteomes" id="UP000799537"/>
    </source>
</evidence>
<dbReference type="CDD" id="cd06259">
    <property type="entry name" value="YdcF-like"/>
    <property type="match status" value="1"/>
</dbReference>
<evidence type="ECO:0000259" key="1">
    <source>
        <dbReference type="Pfam" id="PF02698"/>
    </source>
</evidence>
<proteinExistence type="predicted"/>
<dbReference type="Pfam" id="PF02698">
    <property type="entry name" value="DUF218"/>
    <property type="match status" value="1"/>
</dbReference>
<dbReference type="EMBL" id="ML993633">
    <property type="protein sequence ID" value="KAF2159759.1"/>
    <property type="molecule type" value="Genomic_DNA"/>
</dbReference>
<dbReference type="PANTHER" id="PTHR30336:SF20">
    <property type="entry name" value="DUF218 DOMAIN-CONTAINING PROTEIN"/>
    <property type="match status" value="1"/>
</dbReference>
<reference evidence="2" key="1">
    <citation type="journal article" date="2020" name="Stud. Mycol.">
        <title>101 Dothideomycetes genomes: a test case for predicting lifestyles and emergence of pathogens.</title>
        <authorList>
            <person name="Haridas S."/>
            <person name="Albert R."/>
            <person name="Binder M."/>
            <person name="Bloem J."/>
            <person name="Labutti K."/>
            <person name="Salamov A."/>
            <person name="Andreopoulos B."/>
            <person name="Baker S."/>
            <person name="Barry K."/>
            <person name="Bills G."/>
            <person name="Bluhm B."/>
            <person name="Cannon C."/>
            <person name="Castanera R."/>
            <person name="Culley D."/>
            <person name="Daum C."/>
            <person name="Ezra D."/>
            <person name="Gonzalez J."/>
            <person name="Henrissat B."/>
            <person name="Kuo A."/>
            <person name="Liang C."/>
            <person name="Lipzen A."/>
            <person name="Lutzoni F."/>
            <person name="Magnuson J."/>
            <person name="Mondo S."/>
            <person name="Nolan M."/>
            <person name="Ohm R."/>
            <person name="Pangilinan J."/>
            <person name="Park H.-J."/>
            <person name="Ramirez L."/>
            <person name="Alfaro M."/>
            <person name="Sun H."/>
            <person name="Tritt A."/>
            <person name="Yoshinaga Y."/>
            <person name="Zwiers L.-H."/>
            <person name="Turgeon B."/>
            <person name="Goodwin S."/>
            <person name="Spatafora J."/>
            <person name="Crous P."/>
            <person name="Grigoriev I."/>
        </authorList>
    </citation>
    <scope>NUCLEOTIDE SEQUENCE</scope>
    <source>
        <strain evidence="2">ATCC 36951</strain>
    </source>
</reference>
<dbReference type="AlphaFoldDB" id="A0A6A6C218"/>